<reference evidence="1 2" key="1">
    <citation type="journal article" date="2023" name="ACS Omega">
        <title>Identification of the Neoaspergillic Acid Biosynthesis Gene Cluster by Establishing an In Vitro CRISPR-Ribonucleoprotein Genetic System in Aspergillus melleus.</title>
        <authorList>
            <person name="Yuan B."/>
            <person name="Grau M.F."/>
            <person name="Murata R.M."/>
            <person name="Torok T."/>
            <person name="Venkateswaran K."/>
            <person name="Stajich J.E."/>
            <person name="Wang C.C.C."/>
        </authorList>
    </citation>
    <scope>NUCLEOTIDE SEQUENCE [LARGE SCALE GENOMIC DNA]</scope>
    <source>
        <strain evidence="1 2">IMV 1140</strain>
    </source>
</reference>
<sequence length="184" mass="20495">MGSSSSKQRRNHLERNKVPEEKPSSPTEREADEIPRTLGQNGKRVALLVTAPVSRSFQNLVEVIGRRPPPSLPVNWNSRDSDALPNLTSRLKFTTHYALCVIDSERWDDTSLTLKERFTGAKFWDHPGDSTKSASSRNSASNSSREPAERNACVVWDIGAITEIDSGQEIGRTDMSDEEISEGR</sequence>
<name>A0ACC3BBP0_9EURO</name>
<dbReference type="EMBL" id="JAOPJF010000010">
    <property type="protein sequence ID" value="KAK1147971.1"/>
    <property type="molecule type" value="Genomic_DNA"/>
</dbReference>
<organism evidence="1 2">
    <name type="scientific">Aspergillus melleus</name>
    <dbReference type="NCBI Taxonomy" id="138277"/>
    <lineage>
        <taxon>Eukaryota</taxon>
        <taxon>Fungi</taxon>
        <taxon>Dikarya</taxon>
        <taxon>Ascomycota</taxon>
        <taxon>Pezizomycotina</taxon>
        <taxon>Eurotiomycetes</taxon>
        <taxon>Eurotiomycetidae</taxon>
        <taxon>Eurotiales</taxon>
        <taxon>Aspergillaceae</taxon>
        <taxon>Aspergillus</taxon>
        <taxon>Aspergillus subgen. Circumdati</taxon>
    </lineage>
</organism>
<proteinExistence type="predicted"/>
<dbReference type="Proteomes" id="UP001177260">
    <property type="component" value="Unassembled WGS sequence"/>
</dbReference>
<evidence type="ECO:0000313" key="2">
    <source>
        <dbReference type="Proteomes" id="UP001177260"/>
    </source>
</evidence>
<keyword evidence="2" id="KW-1185">Reference proteome</keyword>
<gene>
    <name evidence="1" type="ORF">N8T08_000487</name>
</gene>
<protein>
    <submittedName>
        <fullName evidence="1">Uncharacterized protein</fullName>
    </submittedName>
</protein>
<evidence type="ECO:0000313" key="1">
    <source>
        <dbReference type="EMBL" id="KAK1147971.1"/>
    </source>
</evidence>
<comment type="caution">
    <text evidence="1">The sequence shown here is derived from an EMBL/GenBank/DDBJ whole genome shotgun (WGS) entry which is preliminary data.</text>
</comment>
<accession>A0ACC3BBP0</accession>